<dbReference type="OrthoDB" id="1113869at2759"/>
<organism evidence="6 7">
    <name type="scientific">Eutrema salsugineum</name>
    <name type="common">Saltwater cress</name>
    <name type="synonym">Sisymbrium salsugineum</name>
    <dbReference type="NCBI Taxonomy" id="72664"/>
    <lineage>
        <taxon>Eukaryota</taxon>
        <taxon>Viridiplantae</taxon>
        <taxon>Streptophyta</taxon>
        <taxon>Embryophyta</taxon>
        <taxon>Tracheophyta</taxon>
        <taxon>Spermatophyta</taxon>
        <taxon>Magnoliopsida</taxon>
        <taxon>eudicotyledons</taxon>
        <taxon>Gunneridae</taxon>
        <taxon>Pentapetalae</taxon>
        <taxon>rosids</taxon>
        <taxon>malvids</taxon>
        <taxon>Brassicales</taxon>
        <taxon>Brassicaceae</taxon>
        <taxon>Eutremeae</taxon>
        <taxon>Eutrema</taxon>
    </lineage>
</organism>
<evidence type="ECO:0000256" key="3">
    <source>
        <dbReference type="ARBA" id="ARBA00022801"/>
    </source>
</evidence>
<keyword evidence="2" id="KW-0645">Protease</keyword>
<dbReference type="PANTHER" id="PTHR12411">
    <property type="entry name" value="CYSTEINE PROTEASE FAMILY C1-RELATED"/>
    <property type="match status" value="1"/>
</dbReference>
<dbReference type="Pfam" id="PF00112">
    <property type="entry name" value="Peptidase_C1"/>
    <property type="match status" value="1"/>
</dbReference>
<evidence type="ECO:0000259" key="5">
    <source>
        <dbReference type="Pfam" id="PF00112"/>
    </source>
</evidence>
<feature type="domain" description="Peptidase C1A papain C-terminal" evidence="5">
    <location>
        <begin position="4"/>
        <end position="95"/>
    </location>
</feature>
<dbReference type="InterPro" id="IPR038765">
    <property type="entry name" value="Papain-like_cys_pep_sf"/>
</dbReference>
<dbReference type="Gramene" id="ESQ42712">
    <property type="protein sequence ID" value="ESQ42712"/>
    <property type="gene ID" value="EUTSA_v10015038mg"/>
</dbReference>
<dbReference type="Gene3D" id="3.90.70.10">
    <property type="entry name" value="Cysteine proteinases"/>
    <property type="match status" value="1"/>
</dbReference>
<evidence type="ECO:0000256" key="1">
    <source>
        <dbReference type="ARBA" id="ARBA00008455"/>
    </source>
</evidence>
<dbReference type="GO" id="GO:0006508">
    <property type="term" value="P:proteolysis"/>
    <property type="evidence" value="ECO:0007669"/>
    <property type="project" value="UniProtKB-KW"/>
</dbReference>
<comment type="similarity">
    <text evidence="1">Belongs to the peptidase C1 family.</text>
</comment>
<accession>V4LJT5</accession>
<dbReference type="GO" id="GO:0008234">
    <property type="term" value="F:cysteine-type peptidase activity"/>
    <property type="evidence" value="ECO:0007669"/>
    <property type="project" value="UniProtKB-KW"/>
</dbReference>
<dbReference type="InterPro" id="IPR000668">
    <property type="entry name" value="Peptidase_C1A_C"/>
</dbReference>
<dbReference type="KEGG" id="eus:EUTSA_v10015038mg"/>
<dbReference type="InterPro" id="IPR013128">
    <property type="entry name" value="Peptidase_C1A"/>
</dbReference>
<protein>
    <recommendedName>
        <fullName evidence="5">Peptidase C1A papain C-terminal domain-containing protein</fullName>
    </recommendedName>
</protein>
<evidence type="ECO:0000313" key="7">
    <source>
        <dbReference type="Proteomes" id="UP000030689"/>
    </source>
</evidence>
<dbReference type="Proteomes" id="UP000030689">
    <property type="component" value="Unassembled WGS sequence"/>
</dbReference>
<name>V4LJT5_EUTSA</name>
<proteinExistence type="inferred from homology"/>
<dbReference type="SUPFAM" id="SSF54001">
    <property type="entry name" value="Cysteine proteinases"/>
    <property type="match status" value="1"/>
</dbReference>
<dbReference type="AlphaFoldDB" id="V4LJT5"/>
<dbReference type="EMBL" id="KI517464">
    <property type="protein sequence ID" value="ESQ42712.1"/>
    <property type="molecule type" value="Genomic_DNA"/>
</dbReference>
<sequence length="120" mass="13527">MDFEYIAEVDDDELKAIVAQQSVIGVLRNVDLEFCEIGSGIYRSPIGSLDVNFHQVLIVGYGFVDQYGKPYWIIQNSYGESWGEGGFGYVYRLIKRGRGSEFHAVAYPTKCGYPRKKDGV</sequence>
<evidence type="ECO:0000256" key="2">
    <source>
        <dbReference type="ARBA" id="ARBA00022670"/>
    </source>
</evidence>
<reference evidence="6 7" key="1">
    <citation type="journal article" date="2013" name="Front. Plant Sci.">
        <title>The Reference Genome of the Halophytic Plant Eutrema salsugineum.</title>
        <authorList>
            <person name="Yang R."/>
            <person name="Jarvis D.E."/>
            <person name="Chen H."/>
            <person name="Beilstein M.A."/>
            <person name="Grimwood J."/>
            <person name="Jenkins J."/>
            <person name="Shu S."/>
            <person name="Prochnik S."/>
            <person name="Xin M."/>
            <person name="Ma C."/>
            <person name="Schmutz J."/>
            <person name="Wing R.A."/>
            <person name="Mitchell-Olds T."/>
            <person name="Schumaker K.S."/>
            <person name="Wang X."/>
        </authorList>
    </citation>
    <scope>NUCLEOTIDE SEQUENCE [LARGE SCALE GENOMIC DNA]</scope>
</reference>
<evidence type="ECO:0000313" key="6">
    <source>
        <dbReference type="EMBL" id="ESQ42712.1"/>
    </source>
</evidence>
<keyword evidence="4" id="KW-0788">Thiol protease</keyword>
<gene>
    <name evidence="6" type="ORF">EUTSA_v10015038mg</name>
</gene>
<keyword evidence="7" id="KW-1185">Reference proteome</keyword>
<dbReference type="eggNOG" id="KOG1543">
    <property type="taxonomic scope" value="Eukaryota"/>
</dbReference>
<keyword evidence="3" id="KW-0378">Hydrolase</keyword>
<evidence type="ECO:0000256" key="4">
    <source>
        <dbReference type="ARBA" id="ARBA00022807"/>
    </source>
</evidence>